<dbReference type="Proteomes" id="UP000215767">
    <property type="component" value="Unassembled WGS sequence"/>
</dbReference>
<name>A0A261UEZ8_9BORD</name>
<evidence type="ECO:0000313" key="2">
    <source>
        <dbReference type="EMBL" id="OZI59790.1"/>
    </source>
</evidence>
<dbReference type="Gene3D" id="1.10.4060.10">
    <property type="entry name" value="BPP1347 like domain"/>
    <property type="match status" value="1"/>
</dbReference>
<feature type="domain" description="Lon N-terminal" evidence="1">
    <location>
        <begin position="1"/>
        <end position="201"/>
    </location>
</feature>
<keyword evidence="3" id="KW-1185">Reference proteome</keyword>
<evidence type="ECO:0000313" key="3">
    <source>
        <dbReference type="Proteomes" id="UP000215767"/>
    </source>
</evidence>
<dbReference type="PANTHER" id="PTHR46732">
    <property type="entry name" value="ATP-DEPENDENT PROTEASE LA (LON) DOMAIN PROTEIN"/>
    <property type="match status" value="1"/>
</dbReference>
<dbReference type="RefSeq" id="WP_094841216.1">
    <property type="nucleotide sequence ID" value="NZ_NEVS01000004.1"/>
</dbReference>
<dbReference type="Pfam" id="PF02190">
    <property type="entry name" value="LON_substr_bdg"/>
    <property type="match status" value="1"/>
</dbReference>
<dbReference type="InterPro" id="IPR046336">
    <property type="entry name" value="Lon_prtase_N_sf"/>
</dbReference>
<gene>
    <name evidence="2" type="ORF">CAL28_09825</name>
</gene>
<organism evidence="2 3">
    <name type="scientific">Bordetella genomosp. 11</name>
    <dbReference type="NCBI Taxonomy" id="1416808"/>
    <lineage>
        <taxon>Bacteria</taxon>
        <taxon>Pseudomonadati</taxon>
        <taxon>Pseudomonadota</taxon>
        <taxon>Betaproteobacteria</taxon>
        <taxon>Burkholderiales</taxon>
        <taxon>Alcaligenaceae</taxon>
        <taxon>Bordetella</taxon>
    </lineage>
</organism>
<dbReference type="InterPro" id="IPR003111">
    <property type="entry name" value="Lon_prtase_N"/>
</dbReference>
<dbReference type="Gene3D" id="2.30.130.40">
    <property type="entry name" value="LON domain-like"/>
    <property type="match status" value="1"/>
</dbReference>
<protein>
    <submittedName>
        <fullName evidence="2">Peptidase S16</fullName>
    </submittedName>
</protein>
<comment type="caution">
    <text evidence="2">The sequence shown here is derived from an EMBL/GenBank/DDBJ whole genome shotgun (WGS) entry which is preliminary data.</text>
</comment>
<proteinExistence type="predicted"/>
<dbReference type="OrthoDB" id="8558970at2"/>
<accession>A0A261UEZ8</accession>
<reference evidence="3" key="1">
    <citation type="submission" date="2017-05" db="EMBL/GenBank/DDBJ databases">
        <title>Complete and WGS of Bordetella genogroups.</title>
        <authorList>
            <person name="Spilker T."/>
            <person name="Lipuma J."/>
        </authorList>
    </citation>
    <scope>NUCLEOTIDE SEQUENCE [LARGE SCALE GENOMIC DNA]</scope>
    <source>
        <strain evidence="3">AU8856</strain>
    </source>
</reference>
<dbReference type="SUPFAM" id="SSF88697">
    <property type="entry name" value="PUA domain-like"/>
    <property type="match status" value="1"/>
</dbReference>
<dbReference type="SMART" id="SM00464">
    <property type="entry name" value="LON"/>
    <property type="match status" value="1"/>
</dbReference>
<dbReference type="AlphaFoldDB" id="A0A261UEZ8"/>
<dbReference type="InterPro" id="IPR015947">
    <property type="entry name" value="PUA-like_sf"/>
</dbReference>
<dbReference type="EMBL" id="NEVS01000004">
    <property type="protein sequence ID" value="OZI59790.1"/>
    <property type="molecule type" value="Genomic_DNA"/>
</dbReference>
<dbReference type="PANTHER" id="PTHR46732:SF8">
    <property type="entry name" value="ATP-DEPENDENT PROTEASE LA (LON) DOMAIN PROTEIN"/>
    <property type="match status" value="1"/>
</dbReference>
<dbReference type="PROSITE" id="PS51787">
    <property type="entry name" value="LON_N"/>
    <property type="match status" value="1"/>
</dbReference>
<sequence>MATIPLFPLGNALFPDGAMHLRIFEVRYLDMIGKCIADGSSFGVVPLLQGREVRTPEGKEVLASAGTLARVVESAAPMPGLLQVVCMGTSRFRLLSAHEGRFGLWTGEIEMLEDDAPREIPSELQPSANALGALIADLQRRGTPAALMPITPPFRLDECGWVANRWSELLPLSATVKQELLLTDDPELRLAHIHAMLEDRGLLSAPPDDADS</sequence>
<evidence type="ECO:0000259" key="1">
    <source>
        <dbReference type="PROSITE" id="PS51787"/>
    </source>
</evidence>